<dbReference type="InterPro" id="IPR029058">
    <property type="entry name" value="AB_hydrolase_fold"/>
</dbReference>
<protein>
    <submittedName>
        <fullName evidence="3">Alpha/beta hydrolase</fullName>
    </submittedName>
    <submittedName>
        <fullName evidence="4">Arylformamidase</fullName>
    </submittedName>
</protein>
<evidence type="ECO:0000259" key="2">
    <source>
        <dbReference type="Pfam" id="PF07859"/>
    </source>
</evidence>
<dbReference type="PANTHER" id="PTHR48081">
    <property type="entry name" value="AB HYDROLASE SUPERFAMILY PROTEIN C4A8.06C"/>
    <property type="match status" value="1"/>
</dbReference>
<name>A0A285JE29_9RHOB</name>
<reference evidence="3 6" key="2">
    <citation type="journal article" date="2018" name="Int. J. Syst. Evol. Microbiol.">
        <title>Pseudooceanicola lipolyticus sp. nov., a marine alphaproteobacterium, reclassification of Oceanicola flagellatus as Pseudooceanicola flagellatus comb. nov. and emended description of the genus Pseudooceanicola.</title>
        <authorList>
            <person name="Huang M.-M."/>
            <person name="Guo L.-L."/>
            <person name="Wu Y.-H."/>
            <person name="Lai Q.-L."/>
            <person name="Shao Z.-Z."/>
            <person name="Wang C.-S."/>
            <person name="Wu M."/>
            <person name="Xu X.-W."/>
        </authorList>
    </citation>
    <scope>NUCLEOTIDE SEQUENCE [LARGE SCALE GENOMIC DNA]</scope>
    <source>
        <strain evidence="3 6">Ar-45</strain>
    </source>
</reference>
<dbReference type="GO" id="GO:0016787">
    <property type="term" value="F:hydrolase activity"/>
    <property type="evidence" value="ECO:0007669"/>
    <property type="project" value="UniProtKB-KW"/>
</dbReference>
<dbReference type="Proteomes" id="UP000231655">
    <property type="component" value="Unassembled WGS sequence"/>
</dbReference>
<reference evidence="4 5" key="1">
    <citation type="submission" date="2017-09" db="EMBL/GenBank/DDBJ databases">
        <authorList>
            <person name="Ehlers B."/>
            <person name="Leendertz F.H."/>
        </authorList>
    </citation>
    <scope>NUCLEOTIDE SEQUENCE [LARGE SCALE GENOMIC DNA]</scope>
    <source>
        <strain evidence="4 5">CGMCC 1.12662</strain>
    </source>
</reference>
<dbReference type="EMBL" id="PGTD01000011">
    <property type="protein sequence ID" value="PJE31104.1"/>
    <property type="molecule type" value="Genomic_DNA"/>
</dbReference>
<evidence type="ECO:0000313" key="4">
    <source>
        <dbReference type="EMBL" id="SNY58522.1"/>
    </source>
</evidence>
<dbReference type="Proteomes" id="UP000231702">
    <property type="component" value="Unassembled WGS sequence"/>
</dbReference>
<dbReference type="EMBL" id="OBEA01000008">
    <property type="protein sequence ID" value="SNY58522.1"/>
    <property type="molecule type" value="Genomic_DNA"/>
</dbReference>
<dbReference type="SUPFAM" id="SSF53474">
    <property type="entry name" value="alpha/beta-Hydrolases"/>
    <property type="match status" value="1"/>
</dbReference>
<dbReference type="RefSeq" id="WP_097147250.1">
    <property type="nucleotide sequence ID" value="NZ_OBEA01000008.1"/>
</dbReference>
<dbReference type="AlphaFoldDB" id="A0A285JE29"/>
<keyword evidence="1 3" id="KW-0378">Hydrolase</keyword>
<evidence type="ECO:0000313" key="6">
    <source>
        <dbReference type="Proteomes" id="UP000231702"/>
    </source>
</evidence>
<evidence type="ECO:0000256" key="1">
    <source>
        <dbReference type="ARBA" id="ARBA00022801"/>
    </source>
</evidence>
<dbReference type="Pfam" id="PF07859">
    <property type="entry name" value="Abhydrolase_3"/>
    <property type="match status" value="1"/>
</dbReference>
<gene>
    <name evidence="3" type="ORF">CVM39_04755</name>
    <name evidence="4" type="ORF">SAMN06297129_3557</name>
</gene>
<organism evidence="4 5">
    <name type="scientific">Pseudooceanicola antarcticus</name>
    <dbReference type="NCBI Taxonomy" id="1247613"/>
    <lineage>
        <taxon>Bacteria</taxon>
        <taxon>Pseudomonadati</taxon>
        <taxon>Pseudomonadota</taxon>
        <taxon>Alphaproteobacteria</taxon>
        <taxon>Rhodobacterales</taxon>
        <taxon>Paracoccaceae</taxon>
        <taxon>Pseudooceanicola</taxon>
    </lineage>
</organism>
<dbReference type="PANTHER" id="PTHR48081:SF33">
    <property type="entry name" value="KYNURENINE FORMAMIDASE"/>
    <property type="match status" value="1"/>
</dbReference>
<sequence>MSARDPYRNRDFIPDFDAIMAETEARSRAFAETVRIERNLSYGETPRQSFDLVFPPDPAPGAPLHMFIHGGYWRGGSKDVHTLVAAPVVAAGGITALIGYDLMPDTRLAEIVAQVRAAARHLAHLAPEIGADPARFTVSGHSAGAHLTSLLAAEAPGDSGPPDVPALRGLLMVSGIYDLSGIPGSFLRDEAKMRDDEASAWSPLSARQEPVPRRIITRGQHETEPFQDQAVALGALLEGGGQQVELRTEAATNHLTIVLDLADPQAALGQRLSDLVRTS</sequence>
<feature type="domain" description="Alpha/beta hydrolase fold-3" evidence="2">
    <location>
        <begin position="66"/>
        <end position="254"/>
    </location>
</feature>
<dbReference type="Gene3D" id="3.40.50.1820">
    <property type="entry name" value="alpha/beta hydrolase"/>
    <property type="match status" value="1"/>
</dbReference>
<dbReference type="InterPro" id="IPR013094">
    <property type="entry name" value="AB_hydrolase_3"/>
</dbReference>
<accession>A0A285JE29</accession>
<evidence type="ECO:0000313" key="5">
    <source>
        <dbReference type="Proteomes" id="UP000231655"/>
    </source>
</evidence>
<dbReference type="InterPro" id="IPR050300">
    <property type="entry name" value="GDXG_lipolytic_enzyme"/>
</dbReference>
<proteinExistence type="predicted"/>
<dbReference type="OrthoDB" id="9771666at2"/>
<keyword evidence="6" id="KW-1185">Reference proteome</keyword>
<evidence type="ECO:0000313" key="3">
    <source>
        <dbReference type="EMBL" id="PJE31104.1"/>
    </source>
</evidence>